<protein>
    <recommendedName>
        <fullName evidence="7">Protein kinase domain-containing protein</fullName>
    </recommendedName>
</protein>
<dbReference type="Gene3D" id="1.10.510.10">
    <property type="entry name" value="Transferase(Phosphotransferase) domain 1"/>
    <property type="match status" value="1"/>
</dbReference>
<evidence type="ECO:0000256" key="2">
    <source>
        <dbReference type="ARBA" id="ARBA00022741"/>
    </source>
</evidence>
<keyword evidence="6" id="KW-0723">Serine/threonine-protein kinase</keyword>
<proteinExistence type="inferred from homology"/>
<evidence type="ECO:0000256" key="4">
    <source>
        <dbReference type="ARBA" id="ARBA00022840"/>
    </source>
</evidence>
<keyword evidence="3" id="KW-0418">Kinase</keyword>
<organism evidence="8 9">
    <name type="scientific">Aegilops tauschii subsp. strangulata</name>
    <name type="common">Goatgrass</name>
    <dbReference type="NCBI Taxonomy" id="200361"/>
    <lineage>
        <taxon>Eukaryota</taxon>
        <taxon>Viridiplantae</taxon>
        <taxon>Streptophyta</taxon>
        <taxon>Embryophyta</taxon>
        <taxon>Tracheophyta</taxon>
        <taxon>Spermatophyta</taxon>
        <taxon>Magnoliopsida</taxon>
        <taxon>Liliopsida</taxon>
        <taxon>Poales</taxon>
        <taxon>Poaceae</taxon>
        <taxon>BOP clade</taxon>
        <taxon>Pooideae</taxon>
        <taxon>Triticodae</taxon>
        <taxon>Triticeae</taxon>
        <taxon>Triticinae</taxon>
        <taxon>Aegilops</taxon>
    </lineage>
</organism>
<evidence type="ECO:0000256" key="5">
    <source>
        <dbReference type="PROSITE-ProRule" id="PRU10141"/>
    </source>
</evidence>
<dbReference type="InterPro" id="IPR000719">
    <property type="entry name" value="Prot_kinase_dom"/>
</dbReference>
<dbReference type="EnsemblPlants" id="AET2Gv20106400.7">
    <property type="protein sequence ID" value="AET2Gv20106400.7"/>
    <property type="gene ID" value="AET2Gv20106400"/>
</dbReference>
<comment type="similarity">
    <text evidence="6">Belongs to the protein kinase superfamily.</text>
</comment>
<sequence length="460" mass="51732">SALSQVPSALALRQQISKHSMPRKVVKLHRLEDLFCETSTDKSMKLQVLQDITENFSVDTVIGSGGFAVVHKGKLEDGCVAVKKFHEVLEYKSFEREVDCLIRIKHQNIVRCIGYYAGEQKKMVMMDGKNLLVGVRHQLICFEYLHNGSLRRNLDDDYHCWSQWNMCYDTIRGICLGLHHLHEHRILHGDIKPDNILLGDDMTPKIADFGLSRLLEQGKSRILIEKKYGTQGYTAPEYTNNGEFTIKSDIYSLGVLIENILNNGQHTISMDDTASITGMESMVQAEPSLEGETGRTSKMLQSESLLIANNKPRHWRWISLPDSRFAKYAELLSVYFLAISGEVSPADLCAGASYTVYLVYKLASSSCGLRGFVQTSSLRLHGEHTVATSKVSLGQEACASDSDVTYPVPRSDGWLELKLAEFTNDDEMRQEKGVIVDLREENVAVEKRGLIVEGMEFRSN</sequence>
<keyword evidence="1" id="KW-0808">Transferase</keyword>
<reference evidence="9" key="2">
    <citation type="journal article" date="2017" name="Nat. Plants">
        <title>The Aegilops tauschii genome reveals multiple impacts of transposons.</title>
        <authorList>
            <person name="Zhao G."/>
            <person name="Zou C."/>
            <person name="Li K."/>
            <person name="Wang K."/>
            <person name="Li T."/>
            <person name="Gao L."/>
            <person name="Zhang X."/>
            <person name="Wang H."/>
            <person name="Yang Z."/>
            <person name="Liu X."/>
            <person name="Jiang W."/>
            <person name="Mao L."/>
            <person name="Kong X."/>
            <person name="Jiao Y."/>
            <person name="Jia J."/>
        </authorList>
    </citation>
    <scope>NUCLEOTIDE SEQUENCE [LARGE SCALE GENOMIC DNA]</scope>
    <source>
        <strain evidence="9">cv. AL8/78</strain>
    </source>
</reference>
<dbReference type="PANTHER" id="PTHR45707:SF70">
    <property type="entry name" value="PROTEIN KINASE DOMAIN-CONTAINING PROTEIN"/>
    <property type="match status" value="1"/>
</dbReference>
<dbReference type="AlphaFoldDB" id="A0A453AES3"/>
<dbReference type="Pfam" id="PF14299">
    <property type="entry name" value="PP2"/>
    <property type="match status" value="1"/>
</dbReference>
<dbReference type="PROSITE" id="PS00108">
    <property type="entry name" value="PROTEIN_KINASE_ST"/>
    <property type="match status" value="1"/>
</dbReference>
<evidence type="ECO:0000313" key="9">
    <source>
        <dbReference type="Proteomes" id="UP000015105"/>
    </source>
</evidence>
<dbReference type="Gramene" id="AET2Gv20106400.7">
    <property type="protein sequence ID" value="AET2Gv20106400.7"/>
    <property type="gene ID" value="AET2Gv20106400"/>
</dbReference>
<dbReference type="InterPro" id="IPR011009">
    <property type="entry name" value="Kinase-like_dom_sf"/>
</dbReference>
<name>A0A453AES3_AEGTS</name>
<dbReference type="GO" id="GO:0005524">
    <property type="term" value="F:ATP binding"/>
    <property type="evidence" value="ECO:0007669"/>
    <property type="project" value="UniProtKB-UniRule"/>
</dbReference>
<dbReference type="Gene3D" id="3.30.200.20">
    <property type="entry name" value="Phosphorylase Kinase, domain 1"/>
    <property type="match status" value="1"/>
</dbReference>
<evidence type="ECO:0000256" key="6">
    <source>
        <dbReference type="RuleBase" id="RU000304"/>
    </source>
</evidence>
<keyword evidence="9" id="KW-1185">Reference proteome</keyword>
<dbReference type="InterPro" id="IPR025886">
    <property type="entry name" value="PP2-like"/>
</dbReference>
<feature type="domain" description="Protein kinase" evidence="7">
    <location>
        <begin position="56"/>
        <end position="336"/>
    </location>
</feature>
<keyword evidence="2 5" id="KW-0547">Nucleotide-binding</keyword>
<dbReference type="PROSITE" id="PS00107">
    <property type="entry name" value="PROTEIN_KINASE_ATP"/>
    <property type="match status" value="1"/>
</dbReference>
<dbReference type="Proteomes" id="UP000015105">
    <property type="component" value="Chromosome 2D"/>
</dbReference>
<evidence type="ECO:0000259" key="7">
    <source>
        <dbReference type="PROSITE" id="PS50011"/>
    </source>
</evidence>
<evidence type="ECO:0000256" key="3">
    <source>
        <dbReference type="ARBA" id="ARBA00022777"/>
    </source>
</evidence>
<evidence type="ECO:0000256" key="1">
    <source>
        <dbReference type="ARBA" id="ARBA00022679"/>
    </source>
</evidence>
<reference evidence="8" key="5">
    <citation type="journal article" date="2021" name="G3 (Bethesda)">
        <title>Aegilops tauschii genome assembly Aet v5.0 features greater sequence contiguity and improved annotation.</title>
        <authorList>
            <person name="Wang L."/>
            <person name="Zhu T."/>
            <person name="Rodriguez J.C."/>
            <person name="Deal K.R."/>
            <person name="Dubcovsky J."/>
            <person name="McGuire P.E."/>
            <person name="Lux T."/>
            <person name="Spannagl M."/>
            <person name="Mayer K.F.X."/>
            <person name="Baldrich P."/>
            <person name="Meyers B.C."/>
            <person name="Huo N."/>
            <person name="Gu Y.Q."/>
            <person name="Zhou H."/>
            <person name="Devos K.M."/>
            <person name="Bennetzen J.L."/>
            <person name="Unver T."/>
            <person name="Budak H."/>
            <person name="Gulick P.J."/>
            <person name="Galiba G."/>
            <person name="Kalapos B."/>
            <person name="Nelson D.R."/>
            <person name="Li P."/>
            <person name="You F.M."/>
            <person name="Luo M.C."/>
            <person name="Dvorak J."/>
        </authorList>
    </citation>
    <scope>NUCLEOTIDE SEQUENCE [LARGE SCALE GENOMIC DNA]</scope>
    <source>
        <strain evidence="8">cv. AL8/78</strain>
    </source>
</reference>
<dbReference type="SUPFAM" id="SSF56112">
    <property type="entry name" value="Protein kinase-like (PK-like)"/>
    <property type="match status" value="1"/>
</dbReference>
<reference evidence="8" key="4">
    <citation type="submission" date="2019-03" db="UniProtKB">
        <authorList>
            <consortium name="EnsemblPlants"/>
        </authorList>
    </citation>
    <scope>IDENTIFICATION</scope>
</reference>
<dbReference type="PANTHER" id="PTHR45707">
    <property type="entry name" value="C2 CALCIUM/LIPID-BINDING PLANT PHOSPHORIBOSYLTRANSFERASE FAMILY PROTEIN"/>
    <property type="match status" value="1"/>
</dbReference>
<dbReference type="Pfam" id="PF00069">
    <property type="entry name" value="Pkinase"/>
    <property type="match status" value="1"/>
</dbReference>
<reference evidence="8" key="3">
    <citation type="journal article" date="2017" name="Nature">
        <title>Genome sequence of the progenitor of the wheat D genome Aegilops tauschii.</title>
        <authorList>
            <person name="Luo M.C."/>
            <person name="Gu Y.Q."/>
            <person name="Puiu D."/>
            <person name="Wang H."/>
            <person name="Twardziok S.O."/>
            <person name="Deal K.R."/>
            <person name="Huo N."/>
            <person name="Zhu T."/>
            <person name="Wang L."/>
            <person name="Wang Y."/>
            <person name="McGuire P.E."/>
            <person name="Liu S."/>
            <person name="Long H."/>
            <person name="Ramasamy R.K."/>
            <person name="Rodriguez J.C."/>
            <person name="Van S.L."/>
            <person name="Yuan L."/>
            <person name="Wang Z."/>
            <person name="Xia Z."/>
            <person name="Xiao L."/>
            <person name="Anderson O.D."/>
            <person name="Ouyang S."/>
            <person name="Liang Y."/>
            <person name="Zimin A.V."/>
            <person name="Pertea G."/>
            <person name="Qi P."/>
            <person name="Bennetzen J.L."/>
            <person name="Dai X."/>
            <person name="Dawson M.W."/>
            <person name="Muller H.G."/>
            <person name="Kugler K."/>
            <person name="Rivarola-Duarte L."/>
            <person name="Spannagl M."/>
            <person name="Mayer K.F.X."/>
            <person name="Lu F.H."/>
            <person name="Bevan M.W."/>
            <person name="Leroy P."/>
            <person name="Li P."/>
            <person name="You F.M."/>
            <person name="Sun Q."/>
            <person name="Liu Z."/>
            <person name="Lyons E."/>
            <person name="Wicker T."/>
            <person name="Salzberg S.L."/>
            <person name="Devos K.M."/>
            <person name="Dvorak J."/>
        </authorList>
    </citation>
    <scope>NUCLEOTIDE SEQUENCE [LARGE SCALE GENOMIC DNA]</scope>
    <source>
        <strain evidence="8">cv. AL8/78</strain>
    </source>
</reference>
<keyword evidence="4 5" id="KW-0067">ATP-binding</keyword>
<dbReference type="SMART" id="SM00220">
    <property type="entry name" value="S_TKc"/>
    <property type="match status" value="1"/>
</dbReference>
<feature type="binding site" evidence="5">
    <location>
        <position position="84"/>
    </location>
    <ligand>
        <name>ATP</name>
        <dbReference type="ChEBI" id="CHEBI:30616"/>
    </ligand>
</feature>
<dbReference type="InterPro" id="IPR008271">
    <property type="entry name" value="Ser/Thr_kinase_AS"/>
</dbReference>
<evidence type="ECO:0000313" key="8">
    <source>
        <dbReference type="EnsemblPlants" id="AET2Gv20106400.7"/>
    </source>
</evidence>
<dbReference type="GO" id="GO:0004674">
    <property type="term" value="F:protein serine/threonine kinase activity"/>
    <property type="evidence" value="ECO:0007669"/>
    <property type="project" value="UniProtKB-KW"/>
</dbReference>
<dbReference type="PROSITE" id="PS50011">
    <property type="entry name" value="PROTEIN_KINASE_DOM"/>
    <property type="match status" value="1"/>
</dbReference>
<dbReference type="InterPro" id="IPR017441">
    <property type="entry name" value="Protein_kinase_ATP_BS"/>
</dbReference>
<reference evidence="9" key="1">
    <citation type="journal article" date="2014" name="Science">
        <title>Ancient hybridizations among the ancestral genomes of bread wheat.</title>
        <authorList>
            <consortium name="International Wheat Genome Sequencing Consortium,"/>
            <person name="Marcussen T."/>
            <person name="Sandve S.R."/>
            <person name="Heier L."/>
            <person name="Spannagl M."/>
            <person name="Pfeifer M."/>
            <person name="Jakobsen K.S."/>
            <person name="Wulff B.B."/>
            <person name="Steuernagel B."/>
            <person name="Mayer K.F."/>
            <person name="Olsen O.A."/>
        </authorList>
    </citation>
    <scope>NUCLEOTIDE SEQUENCE [LARGE SCALE GENOMIC DNA]</scope>
    <source>
        <strain evidence="9">cv. AL8/78</strain>
    </source>
</reference>
<accession>A0A453AES3</accession>